<feature type="signal peptide" evidence="1">
    <location>
        <begin position="1"/>
        <end position="23"/>
    </location>
</feature>
<evidence type="ECO:0000256" key="1">
    <source>
        <dbReference type="SAM" id="SignalP"/>
    </source>
</evidence>
<dbReference type="EMBL" id="GACK01008910">
    <property type="protein sequence ID" value="JAA56124.1"/>
    <property type="molecule type" value="mRNA"/>
</dbReference>
<reference evidence="2" key="1">
    <citation type="submission" date="2012-11" db="EMBL/GenBank/DDBJ databases">
        <authorList>
            <person name="Lucero-Rivera Y.E."/>
            <person name="Tovar-Ramirez D."/>
        </authorList>
    </citation>
    <scope>NUCLEOTIDE SEQUENCE</scope>
    <source>
        <tissue evidence="2">Salivary gland</tissue>
    </source>
</reference>
<feature type="chain" id="PRO_5003980799" evidence="1">
    <location>
        <begin position="24"/>
        <end position="228"/>
    </location>
</feature>
<evidence type="ECO:0000313" key="2">
    <source>
        <dbReference type="EMBL" id="JAA56124.1"/>
    </source>
</evidence>
<keyword evidence="1" id="KW-0732">Signal</keyword>
<name>L7LZ53_RHIPC</name>
<sequence length="228" mass="22932">MMKEILTVKVFVIFLALTKVKNAFRIPNQDEITNAISTAMLRQAGANLAKKFMQKFDGNYGAPTAGSGATGRDILSTSAGNADFNFGARNSGTRGNGLLNAVLEGVGNGLTASFGGSSAGLPGNGGILNTLTQGLRGNSVVPTSSGPGGFLNTVLSGAGSSVPSSAGGPTAGQGTGFLGRLLGNIGTSYGGSNTNSAGTGLVNRILRETASALNSHRTGNTKEGFRMR</sequence>
<dbReference type="AlphaFoldDB" id="L7LZ53"/>
<accession>L7LZ53</accession>
<organism evidence="2">
    <name type="scientific">Rhipicephalus pulchellus</name>
    <name type="common">Yellow backed tick</name>
    <name type="synonym">Dermacentor pulchellus</name>
    <dbReference type="NCBI Taxonomy" id="72859"/>
    <lineage>
        <taxon>Eukaryota</taxon>
        <taxon>Metazoa</taxon>
        <taxon>Ecdysozoa</taxon>
        <taxon>Arthropoda</taxon>
        <taxon>Chelicerata</taxon>
        <taxon>Arachnida</taxon>
        <taxon>Acari</taxon>
        <taxon>Parasitiformes</taxon>
        <taxon>Ixodida</taxon>
        <taxon>Ixodoidea</taxon>
        <taxon>Ixodidae</taxon>
        <taxon>Rhipicephalinae</taxon>
        <taxon>Rhipicephalus</taxon>
        <taxon>Rhipicephalus</taxon>
    </lineage>
</organism>
<protein>
    <submittedName>
        <fullName evidence="2">Putative glycine rich protein</fullName>
    </submittedName>
</protein>
<reference evidence="2" key="2">
    <citation type="journal article" date="2015" name="J. Proteomics">
        <title>Sexual differences in the sialomes of the zebra tick, Rhipicephalus pulchellus.</title>
        <authorList>
            <person name="Tan A.W."/>
            <person name="Francischetti I.M."/>
            <person name="Slovak M."/>
            <person name="Kini R.M."/>
            <person name="Ribeiro J.M."/>
        </authorList>
    </citation>
    <scope>NUCLEOTIDE SEQUENCE</scope>
    <source>
        <tissue evidence="2">Salivary gland</tissue>
    </source>
</reference>
<proteinExistence type="evidence at transcript level"/>